<dbReference type="PANTHER" id="PTHR11078">
    <property type="entry name" value="N UTILIZATION SUBSTANCE PROTEIN B-RELATED"/>
    <property type="match status" value="1"/>
</dbReference>
<dbReference type="GO" id="GO:0031564">
    <property type="term" value="P:transcription antitermination"/>
    <property type="evidence" value="ECO:0007669"/>
    <property type="project" value="UniProtKB-KW"/>
</dbReference>
<dbReference type="InterPro" id="IPR011605">
    <property type="entry name" value="NusB_fam"/>
</dbReference>
<evidence type="ECO:0000256" key="2">
    <source>
        <dbReference type="ARBA" id="ARBA00022814"/>
    </source>
</evidence>
<evidence type="ECO:0000313" key="9">
    <source>
        <dbReference type="Proteomes" id="UP000265431"/>
    </source>
</evidence>
<dbReference type="NCBIfam" id="TIGR01951">
    <property type="entry name" value="nusB"/>
    <property type="match status" value="1"/>
</dbReference>
<gene>
    <name evidence="6 8" type="primary">nusB</name>
    <name evidence="8" type="ORF">D1224_00665</name>
</gene>
<dbReference type="OrthoDB" id="9797817at2"/>
<comment type="function">
    <text evidence="6">Involved in transcription antitermination. Required for transcription of ribosomal RNA (rRNA) genes. Binds specifically to the boxA antiterminator sequence of the ribosomal RNA (rrn) operons.</text>
</comment>
<dbReference type="Pfam" id="PF01029">
    <property type="entry name" value="NusB"/>
    <property type="match status" value="1"/>
</dbReference>
<evidence type="ECO:0000256" key="5">
    <source>
        <dbReference type="ARBA" id="ARBA00023163"/>
    </source>
</evidence>
<keyword evidence="9" id="KW-1185">Reference proteome</keyword>
<name>A0A399R5V0_9PROT</name>
<dbReference type="AlphaFoldDB" id="A0A399R5V0"/>
<dbReference type="HAMAP" id="MF_00073">
    <property type="entry name" value="NusB"/>
    <property type="match status" value="1"/>
</dbReference>
<keyword evidence="3 6" id="KW-0694">RNA-binding</keyword>
<evidence type="ECO:0000256" key="3">
    <source>
        <dbReference type="ARBA" id="ARBA00022884"/>
    </source>
</evidence>
<evidence type="ECO:0000256" key="1">
    <source>
        <dbReference type="ARBA" id="ARBA00005952"/>
    </source>
</evidence>
<dbReference type="Proteomes" id="UP000265431">
    <property type="component" value="Unassembled WGS sequence"/>
</dbReference>
<dbReference type="GO" id="GO:0005829">
    <property type="term" value="C:cytosol"/>
    <property type="evidence" value="ECO:0007669"/>
    <property type="project" value="TreeGrafter"/>
</dbReference>
<feature type="domain" description="NusB/RsmB/TIM44" evidence="7">
    <location>
        <begin position="19"/>
        <end position="151"/>
    </location>
</feature>
<dbReference type="GO" id="GO:0003723">
    <property type="term" value="F:RNA binding"/>
    <property type="evidence" value="ECO:0007669"/>
    <property type="project" value="UniProtKB-UniRule"/>
</dbReference>
<evidence type="ECO:0000256" key="6">
    <source>
        <dbReference type="HAMAP-Rule" id="MF_00073"/>
    </source>
</evidence>
<dbReference type="PANTHER" id="PTHR11078:SF3">
    <property type="entry name" value="ANTITERMINATION NUSB DOMAIN-CONTAINING PROTEIN"/>
    <property type="match status" value="1"/>
</dbReference>
<evidence type="ECO:0000256" key="4">
    <source>
        <dbReference type="ARBA" id="ARBA00023015"/>
    </source>
</evidence>
<protein>
    <recommendedName>
        <fullName evidence="6">Transcription antitermination protein NusB</fullName>
    </recommendedName>
    <alternativeName>
        <fullName evidence="6">Antitermination factor NusB</fullName>
    </alternativeName>
</protein>
<reference evidence="8 9" key="1">
    <citation type="submission" date="2018-08" db="EMBL/GenBank/DDBJ databases">
        <title>Henriciella mobilis sp. nov., isolated from seawater.</title>
        <authorList>
            <person name="Cheng H."/>
            <person name="Wu Y.-H."/>
            <person name="Xu X.-W."/>
            <person name="Guo L.-L."/>
        </authorList>
    </citation>
    <scope>NUCLEOTIDE SEQUENCE [LARGE SCALE GENOMIC DNA]</scope>
    <source>
        <strain evidence="8 9">CCUG66934</strain>
    </source>
</reference>
<dbReference type="InterPro" id="IPR035926">
    <property type="entry name" value="NusB-like_sf"/>
</dbReference>
<proteinExistence type="inferred from homology"/>
<evidence type="ECO:0000259" key="7">
    <source>
        <dbReference type="Pfam" id="PF01029"/>
    </source>
</evidence>
<keyword evidence="4 6" id="KW-0805">Transcription regulation</keyword>
<comment type="similarity">
    <text evidence="1 6">Belongs to the NusB family.</text>
</comment>
<keyword evidence="5 6" id="KW-0804">Transcription</keyword>
<keyword evidence="2 6" id="KW-0889">Transcription antitermination</keyword>
<comment type="caution">
    <text evidence="8">The sequence shown here is derived from an EMBL/GenBank/DDBJ whole genome shotgun (WGS) entry which is preliminary data.</text>
</comment>
<organism evidence="8 9">
    <name type="scientific">Henriciella barbarensis</name>
    <dbReference type="NCBI Taxonomy" id="86342"/>
    <lineage>
        <taxon>Bacteria</taxon>
        <taxon>Pseudomonadati</taxon>
        <taxon>Pseudomonadota</taxon>
        <taxon>Alphaproteobacteria</taxon>
        <taxon>Hyphomonadales</taxon>
        <taxon>Hyphomonadaceae</taxon>
        <taxon>Henriciella</taxon>
    </lineage>
</organism>
<evidence type="ECO:0000313" key="8">
    <source>
        <dbReference type="EMBL" id="RIJ26163.1"/>
    </source>
</evidence>
<dbReference type="EMBL" id="QWGB01000003">
    <property type="protein sequence ID" value="RIJ26163.1"/>
    <property type="molecule type" value="Genomic_DNA"/>
</dbReference>
<dbReference type="GO" id="GO:0006353">
    <property type="term" value="P:DNA-templated transcription termination"/>
    <property type="evidence" value="ECO:0007669"/>
    <property type="project" value="UniProtKB-UniRule"/>
</dbReference>
<accession>A0A399R5V0</accession>
<dbReference type="RefSeq" id="WP_119378016.1">
    <property type="nucleotide sequence ID" value="NZ_QWGB01000003.1"/>
</dbReference>
<sequence length="158" mass="17818">MSEAQKLPFEVIRARRAGARLAAVQALYQMEQTGRGARAVIREFMEDRLGFGPDEEPVEEADPDLFKEVLRATVEHQAEIDKAILKRLSKGWKLSRLDSTTRAILRAATAEFIAHPELTRPVIIDEYVSLAHDFFEKTEANFVNAVLDNIGKDIRPGE</sequence>
<dbReference type="InterPro" id="IPR006027">
    <property type="entry name" value="NusB_RsmB_TIM44"/>
</dbReference>
<dbReference type="Gene3D" id="1.10.940.10">
    <property type="entry name" value="NusB-like"/>
    <property type="match status" value="1"/>
</dbReference>
<dbReference type="SUPFAM" id="SSF48013">
    <property type="entry name" value="NusB-like"/>
    <property type="match status" value="1"/>
</dbReference>